<sequence length="378" mass="44378">MKGILYTRMIRLKKDWKNLTFWLVFPFLFTLLTVKFIGVWGEDSKIPVGLVVGKESGLSSQLIDQLKEVSYIDVILLNEREAINELEKHELDSVFVLHDRYEKIIMDGKRSQLIEAYSSNRSYAYFAVKELITSYVQDDVSRMKAAYEVKDLFREYSADEEWNWQEVVQASIEKQESRQLLGTSFSYQNQPIQTTEGEVLPIFHTWGIWAFFSLISTFFIFDWVLKEKRQELHIRWLFTSTSFKRFAFTSFVFYTVGKMIIDGGSLLLLSNLLNEPISLPFWKSFLLFELVINLLAFLFVNLFKQSLMYYVGSFGLALVFMILSGAIIPIDGLKNYWSWVEYLSPITSLLTEQIPYVWLVVLLGWFFIWYMKGDKLHA</sequence>
<keyword evidence="2 5" id="KW-0812">Transmembrane</keyword>
<comment type="subcellular location">
    <subcellularLocation>
        <location evidence="1">Membrane</location>
        <topology evidence="1">Multi-pass membrane protein</topology>
    </subcellularLocation>
</comment>
<evidence type="ECO:0000256" key="1">
    <source>
        <dbReference type="ARBA" id="ARBA00004141"/>
    </source>
</evidence>
<name>A0A0A3IYD0_9BACL</name>
<feature type="transmembrane region" description="Helical" evidence="5">
    <location>
        <begin position="246"/>
        <end position="269"/>
    </location>
</feature>
<evidence type="ECO:0000256" key="3">
    <source>
        <dbReference type="ARBA" id="ARBA00022989"/>
    </source>
</evidence>
<evidence type="ECO:0000256" key="5">
    <source>
        <dbReference type="SAM" id="Phobius"/>
    </source>
</evidence>
<accession>A0A0A3IYD0</accession>
<dbReference type="GO" id="GO:0016020">
    <property type="term" value="C:membrane"/>
    <property type="evidence" value="ECO:0007669"/>
    <property type="project" value="UniProtKB-SubCell"/>
</dbReference>
<proteinExistence type="predicted"/>
<gene>
    <name evidence="7" type="ORF">CD29_04510</name>
</gene>
<keyword evidence="4 5" id="KW-0472">Membrane</keyword>
<dbReference type="eggNOG" id="COG0842">
    <property type="taxonomic scope" value="Bacteria"/>
</dbReference>
<keyword evidence="8" id="KW-1185">Reference proteome</keyword>
<dbReference type="GO" id="GO:0140359">
    <property type="term" value="F:ABC-type transporter activity"/>
    <property type="evidence" value="ECO:0007669"/>
    <property type="project" value="InterPro"/>
</dbReference>
<evidence type="ECO:0000259" key="6">
    <source>
        <dbReference type="Pfam" id="PF12698"/>
    </source>
</evidence>
<keyword evidence="3 5" id="KW-1133">Transmembrane helix</keyword>
<dbReference type="Pfam" id="PF12698">
    <property type="entry name" value="ABC2_membrane_3"/>
    <property type="match status" value="1"/>
</dbReference>
<dbReference type="Proteomes" id="UP000030416">
    <property type="component" value="Unassembled WGS sequence"/>
</dbReference>
<dbReference type="Gene3D" id="3.40.1710.10">
    <property type="entry name" value="abc type-2 transporter like domain"/>
    <property type="match status" value="1"/>
</dbReference>
<feature type="transmembrane region" description="Helical" evidence="5">
    <location>
        <begin position="353"/>
        <end position="371"/>
    </location>
</feature>
<dbReference type="EMBL" id="JPVN01000004">
    <property type="protein sequence ID" value="KGR79802.1"/>
    <property type="molecule type" value="Genomic_DNA"/>
</dbReference>
<dbReference type="STRING" id="1384049.CD29_04510"/>
<reference evidence="7 8" key="1">
    <citation type="submission" date="2014-02" db="EMBL/GenBank/DDBJ databases">
        <title>Draft genome sequence of Lysinibacillus manganicus DSM 26584T.</title>
        <authorList>
            <person name="Zhang F."/>
            <person name="Wang G."/>
            <person name="Zhang L."/>
        </authorList>
    </citation>
    <scope>NUCLEOTIDE SEQUENCE [LARGE SCALE GENOMIC DNA]</scope>
    <source>
        <strain evidence="7 8">DSM 26584</strain>
    </source>
</reference>
<protein>
    <recommendedName>
        <fullName evidence="6">ABC-2 type transporter transmembrane domain-containing protein</fullName>
    </recommendedName>
</protein>
<evidence type="ECO:0000256" key="4">
    <source>
        <dbReference type="ARBA" id="ARBA00023136"/>
    </source>
</evidence>
<dbReference type="AlphaFoldDB" id="A0A0A3IYD0"/>
<evidence type="ECO:0000313" key="7">
    <source>
        <dbReference type="EMBL" id="KGR79802.1"/>
    </source>
</evidence>
<feature type="domain" description="ABC-2 type transporter transmembrane" evidence="6">
    <location>
        <begin position="23"/>
        <end position="349"/>
    </location>
</feature>
<feature type="transmembrane region" description="Helical" evidence="5">
    <location>
        <begin position="307"/>
        <end position="330"/>
    </location>
</feature>
<evidence type="ECO:0000313" key="8">
    <source>
        <dbReference type="Proteomes" id="UP000030416"/>
    </source>
</evidence>
<comment type="caution">
    <text evidence="7">The sequence shown here is derived from an EMBL/GenBank/DDBJ whole genome shotgun (WGS) entry which is preliminary data.</text>
</comment>
<feature type="transmembrane region" description="Helical" evidence="5">
    <location>
        <begin position="206"/>
        <end position="225"/>
    </location>
</feature>
<evidence type="ECO:0000256" key="2">
    <source>
        <dbReference type="ARBA" id="ARBA00022692"/>
    </source>
</evidence>
<dbReference type="InterPro" id="IPR013525">
    <property type="entry name" value="ABC2_TM"/>
</dbReference>
<organism evidence="7 8">
    <name type="scientific">Ureibacillus manganicus DSM 26584</name>
    <dbReference type="NCBI Taxonomy" id="1384049"/>
    <lineage>
        <taxon>Bacteria</taxon>
        <taxon>Bacillati</taxon>
        <taxon>Bacillota</taxon>
        <taxon>Bacilli</taxon>
        <taxon>Bacillales</taxon>
        <taxon>Caryophanaceae</taxon>
        <taxon>Ureibacillus</taxon>
    </lineage>
</organism>
<feature type="transmembrane region" description="Helical" evidence="5">
    <location>
        <begin position="21"/>
        <end position="41"/>
    </location>
</feature>
<dbReference type="OrthoDB" id="2417739at2"/>
<feature type="transmembrane region" description="Helical" evidence="5">
    <location>
        <begin position="281"/>
        <end position="300"/>
    </location>
</feature>